<comment type="catalytic activity">
    <reaction evidence="3">
        <text>ATP + H2O = ADP + phosphate + H(+)</text>
        <dbReference type="Rhea" id="RHEA:13065"/>
        <dbReference type="ChEBI" id="CHEBI:15377"/>
        <dbReference type="ChEBI" id="CHEBI:15378"/>
        <dbReference type="ChEBI" id="CHEBI:30616"/>
        <dbReference type="ChEBI" id="CHEBI:43474"/>
        <dbReference type="ChEBI" id="CHEBI:456216"/>
        <dbReference type="EC" id="5.6.2.3"/>
    </reaction>
</comment>
<reference evidence="6" key="2">
    <citation type="submission" date="2021-05" db="EMBL/GenBank/DDBJ databases">
        <title>Protein family content uncovers lineage relationships and bacterial pathway maintenance mechanisms in DPANN archaea.</title>
        <authorList>
            <person name="Castelle C.J."/>
            <person name="Meheust R."/>
            <person name="Jaffe A.L."/>
            <person name="Seitz K."/>
            <person name="Gong X."/>
            <person name="Baker B.J."/>
            <person name="Banfield J.F."/>
        </authorList>
    </citation>
    <scope>NUCLEOTIDE SEQUENCE</scope>
    <source>
        <strain evidence="6">RIFCSPLOWO2_01_FULL_AR10_48_17</strain>
    </source>
</reference>
<dbReference type="PANTHER" id="PTHR42957">
    <property type="entry name" value="HELICASE MJ1565-RELATED"/>
    <property type="match status" value="1"/>
</dbReference>
<dbReference type="InterPro" id="IPR008571">
    <property type="entry name" value="HerA-like"/>
</dbReference>
<dbReference type="InterPro" id="IPR002789">
    <property type="entry name" value="HerA_central"/>
</dbReference>
<comment type="catalytic activity">
    <reaction evidence="4">
        <text>ATP + H2O = ADP + phosphate + H(+)</text>
        <dbReference type="Rhea" id="RHEA:13065"/>
        <dbReference type="ChEBI" id="CHEBI:15377"/>
        <dbReference type="ChEBI" id="CHEBI:15378"/>
        <dbReference type="ChEBI" id="CHEBI:30616"/>
        <dbReference type="ChEBI" id="CHEBI:43474"/>
        <dbReference type="ChEBI" id="CHEBI:456216"/>
        <dbReference type="EC" id="5.6.2.4"/>
    </reaction>
</comment>
<dbReference type="PANTHER" id="PTHR42957:SF1">
    <property type="entry name" value="HELICASE MJ1565-RELATED"/>
    <property type="match status" value="1"/>
</dbReference>
<dbReference type="GO" id="GO:0043139">
    <property type="term" value="F:5'-3' DNA helicase activity"/>
    <property type="evidence" value="ECO:0007669"/>
    <property type="project" value="UniProtKB-EC"/>
</dbReference>
<dbReference type="AlphaFoldDB" id="A0A8T4L8Z0"/>
<dbReference type="Gene3D" id="2.170.16.10">
    <property type="entry name" value="Hedgehog/Intein (Hint) domain"/>
    <property type="match status" value="1"/>
</dbReference>
<evidence type="ECO:0000259" key="5">
    <source>
        <dbReference type="SMART" id="SM00306"/>
    </source>
</evidence>
<comment type="similarity">
    <text evidence="1">Belongs to the HerA family.</text>
</comment>
<evidence type="ECO:0000256" key="2">
    <source>
        <dbReference type="ARBA" id="ARBA00034617"/>
    </source>
</evidence>
<evidence type="ECO:0000313" key="6">
    <source>
        <dbReference type="EMBL" id="MBS3061230.1"/>
    </source>
</evidence>
<dbReference type="InterPro" id="IPR027417">
    <property type="entry name" value="P-loop_NTPase"/>
</dbReference>
<evidence type="ECO:0000313" key="7">
    <source>
        <dbReference type="Proteomes" id="UP000675968"/>
    </source>
</evidence>
<dbReference type="SMART" id="SM00306">
    <property type="entry name" value="HintN"/>
    <property type="match status" value="1"/>
</dbReference>
<dbReference type="InterPro" id="IPR003587">
    <property type="entry name" value="Hint_dom_N"/>
</dbReference>
<dbReference type="SUPFAM" id="SSF52540">
    <property type="entry name" value="P-loop containing nucleoside triphosphate hydrolases"/>
    <property type="match status" value="1"/>
</dbReference>
<dbReference type="NCBIfam" id="TIGR01445">
    <property type="entry name" value="intein_Nterm"/>
    <property type="match status" value="1"/>
</dbReference>
<gene>
    <name evidence="6" type="ORF">J4215_01450</name>
</gene>
<dbReference type="PROSITE" id="PS50818">
    <property type="entry name" value="INTEIN_C_TER"/>
    <property type="match status" value="1"/>
</dbReference>
<dbReference type="SUPFAM" id="SSF51294">
    <property type="entry name" value="Hedgehog/intein (Hint) domain"/>
    <property type="match status" value="1"/>
</dbReference>
<dbReference type="GO" id="GO:0016539">
    <property type="term" value="P:intein-mediated protein splicing"/>
    <property type="evidence" value="ECO:0007669"/>
    <property type="project" value="InterPro"/>
</dbReference>
<evidence type="ECO:0000256" key="3">
    <source>
        <dbReference type="ARBA" id="ARBA00048954"/>
    </source>
</evidence>
<comment type="caution">
    <text evidence="6">The sequence shown here is derived from an EMBL/GenBank/DDBJ whole genome shotgun (WGS) entry which is preliminary data.</text>
</comment>
<dbReference type="InterPro" id="IPR030934">
    <property type="entry name" value="Intein_C"/>
</dbReference>
<dbReference type="GO" id="GO:0043138">
    <property type="term" value="F:3'-5' DNA helicase activity"/>
    <property type="evidence" value="ECO:0007669"/>
    <property type="project" value="UniProtKB-EC"/>
</dbReference>
<dbReference type="Pfam" id="PF14890">
    <property type="entry name" value="Intein_splicing"/>
    <property type="match status" value="1"/>
</dbReference>
<comment type="catalytic activity">
    <reaction evidence="2">
        <text>Couples ATP hydrolysis with the unwinding of duplex DNA by translocating in the 3'-5' direction.</text>
        <dbReference type="EC" id="5.6.2.4"/>
    </reaction>
</comment>
<protein>
    <submittedName>
        <fullName evidence="6">DUF87 domain-containing protein</fullName>
    </submittedName>
</protein>
<dbReference type="NCBIfam" id="TIGR01443">
    <property type="entry name" value="intein_Cterm"/>
    <property type="match status" value="1"/>
</dbReference>
<sequence length="698" mass="77463">MTDTEIGTVVSSMNGPSPTEVDFVVTKGSVHRGQFVELDYPEGTMIALVTNVFKTNRYFERPDSVKEFESSGKKMLEQFPTTEWEYLIGQTRPLGVFDHGLVKRSTYPPSPGSRVRVATPDKLQSFLGFDLENGLRLGEIENHALPVRLSMSRLLKKHLAILAMSGSGKCLEGSSRVWLADGTEVPIGKLVDEQIERGFVEEGGVQIAYPSVSDQYVFSIDKNMTICKSKVLAFMRRHAPSYIVQVSFQSGRCVEATPEHLFPVWSKAGLTWTQAQNLTTETRCLGILEKKRIGGDLLVPSVSENSAFTVLKRKSEIGTFFDLVEKILWVPATAQFVYDLSTEHLNFVANKIVVHNSVCVKTIIEEVISRKPEQGRLAVIVMDPHGEYTNFAEPAPKNGVDYSSKTRVIKGRDVRLGVPHLDVGLIASMVSGLSSPQQRELKKILSSLSGEMRSGMGPFDFTAVKQSILSDKEMKSETQKILLSWIMTLEDMSLFSKTDLPSISDMTKPGQLTVVDLSDVVDMKKKQVIVGFFAKKLFFGRVKKSVPPFLLVIEEAHQFSPEKAKEEYAISKRIIETISREGRKFGASLCLVSQRPINLSTTALANCGTHVILRITNPYDLKHIGESSEGIDAQSERMITSLRVGEALIVGDAVNYPMFFKVRKNNSAPSKHETTLEEACRAFEAGQAEAESEVEAFL</sequence>
<dbReference type="Gene3D" id="3.40.50.300">
    <property type="entry name" value="P-loop containing nucleotide triphosphate hydrolases"/>
    <property type="match status" value="2"/>
</dbReference>
<dbReference type="EMBL" id="JAGVWC010000008">
    <property type="protein sequence ID" value="MBS3061230.1"/>
    <property type="molecule type" value="Genomic_DNA"/>
</dbReference>
<dbReference type="InterPro" id="IPR036844">
    <property type="entry name" value="Hint_dom_sf"/>
</dbReference>
<reference evidence="6" key="1">
    <citation type="submission" date="2021-03" db="EMBL/GenBank/DDBJ databases">
        <authorList>
            <person name="Jaffe A."/>
        </authorList>
    </citation>
    <scope>NUCLEOTIDE SEQUENCE</scope>
    <source>
        <strain evidence="6">RIFCSPLOWO2_01_FULL_AR10_48_17</strain>
    </source>
</reference>
<dbReference type="CDD" id="cd00081">
    <property type="entry name" value="Hint"/>
    <property type="match status" value="1"/>
</dbReference>
<evidence type="ECO:0000256" key="4">
    <source>
        <dbReference type="ARBA" id="ARBA00048988"/>
    </source>
</evidence>
<feature type="domain" description="Hint" evidence="5">
    <location>
        <begin position="168"/>
        <end position="288"/>
    </location>
</feature>
<name>A0A8T4L8Z0_9ARCH</name>
<dbReference type="InterPro" id="IPR006141">
    <property type="entry name" value="Intein_N"/>
</dbReference>
<organism evidence="6 7">
    <name type="scientific">Candidatus Iainarchaeum sp</name>
    <dbReference type="NCBI Taxonomy" id="3101447"/>
    <lineage>
        <taxon>Archaea</taxon>
        <taxon>Candidatus Iainarchaeota</taxon>
        <taxon>Candidatus Iainarchaeia</taxon>
        <taxon>Candidatus Iainarchaeales</taxon>
        <taxon>Candidatus Iainarchaeaceae</taxon>
        <taxon>Candidatus Iainarchaeum</taxon>
    </lineage>
</organism>
<dbReference type="PROSITE" id="PS50817">
    <property type="entry name" value="INTEIN_N_TER"/>
    <property type="match status" value="1"/>
</dbReference>
<dbReference type="Pfam" id="PF01935">
    <property type="entry name" value="DUF87"/>
    <property type="match status" value="2"/>
</dbReference>
<accession>A0A8T4L8Z0</accession>
<evidence type="ECO:0000256" key="1">
    <source>
        <dbReference type="ARBA" id="ARBA00007816"/>
    </source>
</evidence>
<dbReference type="Proteomes" id="UP000675968">
    <property type="component" value="Unassembled WGS sequence"/>
</dbReference>
<proteinExistence type="inferred from homology"/>